<keyword evidence="4" id="KW-0645">Protease</keyword>
<feature type="non-terminal residue" evidence="11">
    <location>
        <position position="1"/>
    </location>
</feature>
<dbReference type="EMBL" id="CAXKWB010000797">
    <property type="protein sequence ID" value="CAL4062268.1"/>
    <property type="molecule type" value="Genomic_DNA"/>
</dbReference>
<dbReference type="PANTHER" id="PTHR12000">
    <property type="entry name" value="HEMOGLOBINASE FAMILY MEMBER"/>
    <property type="match status" value="1"/>
</dbReference>
<evidence type="ECO:0000256" key="8">
    <source>
        <dbReference type="PIRSR" id="PIRSR019663-1"/>
    </source>
</evidence>
<dbReference type="Gene3D" id="1.10.132.130">
    <property type="match status" value="1"/>
</dbReference>
<feature type="active site" evidence="8">
    <location>
        <position position="155"/>
    </location>
</feature>
<dbReference type="GO" id="GO:0006624">
    <property type="term" value="P:vacuolar protein processing"/>
    <property type="evidence" value="ECO:0007669"/>
    <property type="project" value="TreeGrafter"/>
</dbReference>
<dbReference type="InterPro" id="IPR001096">
    <property type="entry name" value="Peptidase_C13"/>
</dbReference>
<evidence type="ECO:0000256" key="9">
    <source>
        <dbReference type="SAM" id="SignalP"/>
    </source>
</evidence>
<name>A0AAV2PNY0_MEGNR</name>
<dbReference type="PIRSF" id="PIRSF019663">
    <property type="entry name" value="Legumain"/>
    <property type="match status" value="1"/>
</dbReference>
<gene>
    <name evidence="11" type="ORF">MNOR_LOCUS2567</name>
</gene>
<dbReference type="Proteomes" id="UP001497623">
    <property type="component" value="Unassembled WGS sequence"/>
</dbReference>
<evidence type="ECO:0000256" key="4">
    <source>
        <dbReference type="ARBA" id="ARBA00022670"/>
    </source>
</evidence>
<dbReference type="GO" id="GO:0005773">
    <property type="term" value="C:vacuole"/>
    <property type="evidence" value="ECO:0007669"/>
    <property type="project" value="GOC"/>
</dbReference>
<keyword evidence="12" id="KW-1185">Reference proteome</keyword>
<evidence type="ECO:0000256" key="5">
    <source>
        <dbReference type="ARBA" id="ARBA00022729"/>
    </source>
</evidence>
<proteinExistence type="inferred from homology"/>
<dbReference type="AlphaFoldDB" id="A0AAV2PNY0"/>
<evidence type="ECO:0000313" key="12">
    <source>
        <dbReference type="Proteomes" id="UP001497623"/>
    </source>
</evidence>
<evidence type="ECO:0000313" key="11">
    <source>
        <dbReference type="EMBL" id="CAL4062268.1"/>
    </source>
</evidence>
<feature type="active site" description="Nucleophile" evidence="8">
    <location>
        <position position="207"/>
    </location>
</feature>
<evidence type="ECO:0000259" key="10">
    <source>
        <dbReference type="Pfam" id="PF20985"/>
    </source>
</evidence>
<dbReference type="Pfam" id="PF01650">
    <property type="entry name" value="Peptidase_C13"/>
    <property type="match status" value="1"/>
</dbReference>
<dbReference type="InterPro" id="IPR048501">
    <property type="entry name" value="Legum_prodom"/>
</dbReference>
<keyword evidence="6" id="KW-0378">Hydrolase</keyword>
<accession>A0AAV2PNY0</accession>
<dbReference type="Gene3D" id="3.40.50.1460">
    <property type="match status" value="1"/>
</dbReference>
<comment type="catalytic activity">
    <reaction evidence="1">
        <text>Hydrolysis of proteins and small molecule substrates at -Asn-|-Xaa- bonds.</text>
        <dbReference type="EC" id="3.4.22.34"/>
    </reaction>
</comment>
<feature type="signal peptide" evidence="9">
    <location>
        <begin position="1"/>
        <end position="20"/>
    </location>
</feature>
<evidence type="ECO:0000256" key="3">
    <source>
        <dbReference type="ARBA" id="ARBA00012628"/>
    </source>
</evidence>
<evidence type="ECO:0000256" key="7">
    <source>
        <dbReference type="ARBA" id="ARBA00022807"/>
    </source>
</evidence>
<reference evidence="11 12" key="1">
    <citation type="submission" date="2024-05" db="EMBL/GenBank/DDBJ databases">
        <authorList>
            <person name="Wallberg A."/>
        </authorList>
    </citation>
    <scope>NUCLEOTIDE SEQUENCE [LARGE SCALE GENOMIC DNA]</scope>
</reference>
<dbReference type="FunFam" id="3.40.50.1460:FF:000006">
    <property type="entry name" value="Legumain"/>
    <property type="match status" value="1"/>
</dbReference>
<organism evidence="11 12">
    <name type="scientific">Meganyctiphanes norvegica</name>
    <name type="common">Northern krill</name>
    <name type="synonym">Thysanopoda norvegica</name>
    <dbReference type="NCBI Taxonomy" id="48144"/>
    <lineage>
        <taxon>Eukaryota</taxon>
        <taxon>Metazoa</taxon>
        <taxon>Ecdysozoa</taxon>
        <taxon>Arthropoda</taxon>
        <taxon>Crustacea</taxon>
        <taxon>Multicrustacea</taxon>
        <taxon>Malacostraca</taxon>
        <taxon>Eumalacostraca</taxon>
        <taxon>Eucarida</taxon>
        <taxon>Euphausiacea</taxon>
        <taxon>Euphausiidae</taxon>
        <taxon>Meganyctiphanes</taxon>
    </lineage>
</organism>
<dbReference type="EC" id="3.4.22.34" evidence="3"/>
<sequence>VPIMLVLLSVLATVLVPTWGHMLEEPSVAPTNGSEIWAVLVAGSNGWMNYRHQADVCHAYQILHAHGIPDDHIIVMMMDDIANNTLNPTRGKIINRPGGPDVYHDVPKDYVGAAVTPQSFLQIITGNATGLDKVGSGKVLKSGPNDHVFINLVDHGAPGIFGFPFQRPTPGHHPTLNFLKARDFVDAIKTMNKTNMYKEMVIYLESCESGSMFKKILPKNMNVYALTAANSSQPSWACYYDKHTRTMLGDVFSIKWMEDTDRENMTTETFHHQFEKVRREVTTSNVCQWGEKNISLEFLSLFMGNKTTDLEDLWGPFPPHHDPCLKTAVVSSEVPFALMTASLVEAENSENEDDIAYWRREIAHLQRNRSWMNIVMMKIAYHMMQDNSSNDDNWNIIMNESMEIEKWDCYEANLQVINNECFDVSLNPYALRYMQTLVNLCEAGYTSDKFSDAALTYCTHPPVWGIV</sequence>
<evidence type="ECO:0000256" key="1">
    <source>
        <dbReference type="ARBA" id="ARBA00000810"/>
    </source>
</evidence>
<keyword evidence="5 9" id="KW-0732">Signal</keyword>
<protein>
    <recommendedName>
        <fullName evidence="3">legumain</fullName>
        <ecNumber evidence="3">3.4.22.34</ecNumber>
    </recommendedName>
</protein>
<dbReference type="GO" id="GO:0004197">
    <property type="term" value="F:cysteine-type endopeptidase activity"/>
    <property type="evidence" value="ECO:0007669"/>
    <property type="project" value="UniProtKB-EC"/>
</dbReference>
<keyword evidence="7" id="KW-0788">Thiol protease</keyword>
<dbReference type="CDD" id="cd21115">
    <property type="entry name" value="legumain_C"/>
    <property type="match status" value="1"/>
</dbReference>
<feature type="chain" id="PRO_5043729915" description="legumain" evidence="9">
    <location>
        <begin position="21"/>
        <end position="467"/>
    </location>
</feature>
<comment type="similarity">
    <text evidence="2">Belongs to the peptidase C13 family.</text>
</comment>
<dbReference type="GO" id="GO:0051603">
    <property type="term" value="P:proteolysis involved in protein catabolic process"/>
    <property type="evidence" value="ECO:0007669"/>
    <property type="project" value="TreeGrafter"/>
</dbReference>
<dbReference type="PANTHER" id="PTHR12000:SF42">
    <property type="entry name" value="LEGUMAIN"/>
    <property type="match status" value="1"/>
</dbReference>
<dbReference type="PRINTS" id="PR00776">
    <property type="entry name" value="HEMOGLOBNASE"/>
</dbReference>
<comment type="caution">
    <text evidence="11">The sequence shown here is derived from an EMBL/GenBank/DDBJ whole genome shotgun (WGS) entry which is preliminary data.</text>
</comment>
<feature type="domain" description="Legumain prodomain" evidence="10">
    <location>
        <begin position="361"/>
        <end position="458"/>
    </location>
</feature>
<evidence type="ECO:0000256" key="6">
    <source>
        <dbReference type="ARBA" id="ARBA00022801"/>
    </source>
</evidence>
<evidence type="ECO:0000256" key="2">
    <source>
        <dbReference type="ARBA" id="ARBA00009941"/>
    </source>
</evidence>
<dbReference type="InterPro" id="IPR046427">
    <property type="entry name" value="Legumain_prodom_sf"/>
</dbReference>
<dbReference type="Pfam" id="PF20985">
    <property type="entry name" value="Legum_prodom"/>
    <property type="match status" value="1"/>
</dbReference>